<name>A0A918RKT6_9ACTN</name>
<dbReference type="InterPro" id="IPR011010">
    <property type="entry name" value="DNA_brk_join_enz"/>
</dbReference>
<dbReference type="GO" id="GO:0006310">
    <property type="term" value="P:DNA recombination"/>
    <property type="evidence" value="ECO:0007669"/>
    <property type="project" value="UniProtKB-KW"/>
</dbReference>
<dbReference type="EMBL" id="BMWH01000021">
    <property type="protein sequence ID" value="GHA02012.1"/>
    <property type="molecule type" value="Genomic_DNA"/>
</dbReference>
<dbReference type="SUPFAM" id="SSF56349">
    <property type="entry name" value="DNA breaking-rejoining enzymes"/>
    <property type="match status" value="1"/>
</dbReference>
<dbReference type="Proteomes" id="UP000623010">
    <property type="component" value="Unassembled WGS sequence"/>
</dbReference>
<protein>
    <recommendedName>
        <fullName evidence="4">Tyr recombinase domain-containing protein</fullName>
    </recommendedName>
</protein>
<sequence>MVWTPQQSGTFLDAAEDDRLYAIFHPMGTCGLRRGEAVGQDWHEIDLGAGLITPAKEIVHHADLGPVHESAP</sequence>
<reference evidence="2" key="1">
    <citation type="journal article" date="2014" name="Int. J. Syst. Evol. Microbiol.">
        <title>Complete genome sequence of Corynebacterium casei LMG S-19264T (=DSM 44701T), isolated from a smear-ripened cheese.</title>
        <authorList>
            <consortium name="US DOE Joint Genome Institute (JGI-PGF)"/>
            <person name="Walter F."/>
            <person name="Albersmeier A."/>
            <person name="Kalinowski J."/>
            <person name="Ruckert C."/>
        </authorList>
    </citation>
    <scope>NUCLEOTIDE SEQUENCE</scope>
    <source>
        <strain evidence="2">JCM 5016</strain>
    </source>
</reference>
<evidence type="ECO:0000313" key="3">
    <source>
        <dbReference type="Proteomes" id="UP000623010"/>
    </source>
</evidence>
<dbReference type="AlphaFoldDB" id="A0A918RKT6"/>
<dbReference type="GO" id="GO:0015074">
    <property type="term" value="P:DNA integration"/>
    <property type="evidence" value="ECO:0007669"/>
    <property type="project" value="InterPro"/>
</dbReference>
<proteinExistence type="predicted"/>
<evidence type="ECO:0000256" key="1">
    <source>
        <dbReference type="ARBA" id="ARBA00023172"/>
    </source>
</evidence>
<dbReference type="GO" id="GO:0003677">
    <property type="term" value="F:DNA binding"/>
    <property type="evidence" value="ECO:0007669"/>
    <property type="project" value="InterPro"/>
</dbReference>
<keyword evidence="1" id="KW-0233">DNA recombination</keyword>
<gene>
    <name evidence="2" type="ORF">GCM10010389_46670</name>
</gene>
<keyword evidence="3" id="KW-1185">Reference proteome</keyword>
<comment type="caution">
    <text evidence="2">The sequence shown here is derived from an EMBL/GenBank/DDBJ whole genome shotgun (WGS) entry which is preliminary data.</text>
</comment>
<evidence type="ECO:0000313" key="2">
    <source>
        <dbReference type="EMBL" id="GHA02012.1"/>
    </source>
</evidence>
<dbReference type="Gene3D" id="1.10.443.10">
    <property type="entry name" value="Intergrase catalytic core"/>
    <property type="match status" value="1"/>
</dbReference>
<reference evidence="2" key="2">
    <citation type="submission" date="2020-09" db="EMBL/GenBank/DDBJ databases">
        <authorList>
            <person name="Sun Q."/>
            <person name="Ohkuma M."/>
        </authorList>
    </citation>
    <scope>NUCLEOTIDE SEQUENCE</scope>
    <source>
        <strain evidence="2">JCM 5016</strain>
    </source>
</reference>
<organism evidence="2 3">
    <name type="scientific">Streptomyces echinoruber</name>
    <dbReference type="NCBI Taxonomy" id="68898"/>
    <lineage>
        <taxon>Bacteria</taxon>
        <taxon>Bacillati</taxon>
        <taxon>Actinomycetota</taxon>
        <taxon>Actinomycetes</taxon>
        <taxon>Kitasatosporales</taxon>
        <taxon>Streptomycetaceae</taxon>
        <taxon>Streptomyces</taxon>
    </lineage>
</organism>
<dbReference type="InterPro" id="IPR013762">
    <property type="entry name" value="Integrase-like_cat_sf"/>
</dbReference>
<accession>A0A918RKT6</accession>
<dbReference type="RefSeq" id="WP_373303257.1">
    <property type="nucleotide sequence ID" value="NZ_BMWH01000021.1"/>
</dbReference>
<evidence type="ECO:0008006" key="4">
    <source>
        <dbReference type="Google" id="ProtNLM"/>
    </source>
</evidence>